<dbReference type="PANTHER" id="PTHR31941:SF16">
    <property type="entry name" value="PHOSPHATIDYLINOSITOL 4,5-BISPHOSPHATE-BINDING PROTEIN SLM1-RELATED"/>
    <property type="match status" value="1"/>
</dbReference>
<dbReference type="SMART" id="SM00233">
    <property type="entry name" value="PH"/>
    <property type="match status" value="1"/>
</dbReference>
<keyword evidence="6" id="KW-1185">Reference proteome</keyword>
<dbReference type="InterPro" id="IPR043453">
    <property type="entry name" value="Slm1_PH"/>
</dbReference>
<dbReference type="HOGENOM" id="CLU_013663_2_0_1"/>
<protein>
    <recommendedName>
        <fullName evidence="4">PH domain-containing protein</fullName>
    </recommendedName>
</protein>
<dbReference type="RefSeq" id="XP_022458163.1">
    <property type="nucleotide sequence ID" value="XM_022604376.1"/>
</dbReference>
<organism evidence="5 6">
    <name type="scientific">Kuraishia capsulata CBS 1993</name>
    <dbReference type="NCBI Taxonomy" id="1382522"/>
    <lineage>
        <taxon>Eukaryota</taxon>
        <taxon>Fungi</taxon>
        <taxon>Dikarya</taxon>
        <taxon>Ascomycota</taxon>
        <taxon>Saccharomycotina</taxon>
        <taxon>Pichiomycetes</taxon>
        <taxon>Pichiales</taxon>
        <taxon>Pichiaceae</taxon>
        <taxon>Kuraishia</taxon>
    </lineage>
</organism>
<dbReference type="AlphaFoldDB" id="W6MV96"/>
<name>W6MV96_9ASCO</name>
<evidence type="ECO:0000313" key="5">
    <source>
        <dbReference type="EMBL" id="CDK26155.1"/>
    </source>
</evidence>
<evidence type="ECO:0000313" key="6">
    <source>
        <dbReference type="Proteomes" id="UP000019384"/>
    </source>
</evidence>
<dbReference type="EMBL" id="HG793126">
    <property type="protein sequence ID" value="CDK26155.1"/>
    <property type="molecule type" value="Genomic_DNA"/>
</dbReference>
<dbReference type="GO" id="GO:0030950">
    <property type="term" value="P:establishment or maintenance of actin cytoskeleton polarity"/>
    <property type="evidence" value="ECO:0007669"/>
    <property type="project" value="UniProtKB-ARBA"/>
</dbReference>
<feature type="region of interest" description="Disordered" evidence="3">
    <location>
        <begin position="65"/>
        <end position="88"/>
    </location>
</feature>
<dbReference type="PANTHER" id="PTHR31941">
    <property type="entry name" value="CYTOSKELETAL SIGNALING PROTEIN SLM1"/>
    <property type="match status" value="1"/>
</dbReference>
<reference evidence="5" key="2">
    <citation type="submission" date="2014-02" db="EMBL/GenBank/DDBJ databases">
        <title>Complete DNA sequence of /Kuraishia capsulata/ illustrates novel genomic features among budding yeasts (/Saccharomycotina/).</title>
        <authorList>
            <person name="Morales L."/>
            <person name="Noel B."/>
            <person name="Porcel B."/>
            <person name="Marcet-Houben M."/>
            <person name="Hullo M-F."/>
            <person name="Sacerdot C."/>
            <person name="Tekaia F."/>
            <person name="Leh-Louis V."/>
            <person name="Despons L."/>
            <person name="Khanna V."/>
            <person name="Aury J-M."/>
            <person name="Barbe V."/>
            <person name="Couloux A."/>
            <person name="Labadie K."/>
            <person name="Pelletier E."/>
            <person name="Souciet J-L."/>
            <person name="Boekhout T."/>
            <person name="Gabaldon T."/>
            <person name="Wincker P."/>
            <person name="Dujon B."/>
        </authorList>
    </citation>
    <scope>NUCLEOTIDE SEQUENCE</scope>
    <source>
        <strain evidence="5">CBS 1993</strain>
    </source>
</reference>
<dbReference type="OrthoDB" id="5598057at2759"/>
<dbReference type="InterPro" id="IPR046868">
    <property type="entry name" value="BAR_4"/>
</dbReference>
<evidence type="ECO:0000256" key="1">
    <source>
        <dbReference type="ARBA" id="ARBA00022553"/>
    </source>
</evidence>
<accession>W6MV96</accession>
<evidence type="ECO:0000259" key="4">
    <source>
        <dbReference type="PROSITE" id="PS50003"/>
    </source>
</evidence>
<feature type="domain" description="PH" evidence="4">
    <location>
        <begin position="394"/>
        <end position="503"/>
    </location>
</feature>
<proteinExistence type="predicted"/>
<reference evidence="5" key="1">
    <citation type="submission" date="2013-12" db="EMBL/GenBank/DDBJ databases">
        <authorList>
            <person name="Genoscope - CEA"/>
        </authorList>
    </citation>
    <scope>NUCLEOTIDE SEQUENCE</scope>
    <source>
        <strain evidence="5">CBS 1993</strain>
    </source>
</reference>
<feature type="compositionally biased region" description="Polar residues" evidence="3">
    <location>
        <begin position="588"/>
        <end position="603"/>
    </location>
</feature>
<dbReference type="Gene3D" id="2.30.29.30">
    <property type="entry name" value="Pleckstrin-homology domain (PH domain)/Phosphotyrosine-binding domain (PTB)"/>
    <property type="match status" value="1"/>
</dbReference>
<dbReference type="Pfam" id="PF20400">
    <property type="entry name" value="BAR_4"/>
    <property type="match status" value="1"/>
</dbReference>
<gene>
    <name evidence="5" type="ORF">KUCA_T00002126001</name>
</gene>
<evidence type="ECO:0000256" key="2">
    <source>
        <dbReference type="ARBA" id="ARBA00064463"/>
    </source>
</evidence>
<dbReference type="GeneID" id="34519551"/>
<dbReference type="STRING" id="1382522.W6MV96"/>
<dbReference type="InterPro" id="IPR011993">
    <property type="entry name" value="PH-like_dom_sf"/>
</dbReference>
<dbReference type="GO" id="GO:0051017">
    <property type="term" value="P:actin filament bundle assembly"/>
    <property type="evidence" value="ECO:0007669"/>
    <property type="project" value="UniProtKB-ARBA"/>
</dbReference>
<dbReference type="FunFam" id="1.20.1270.60:FF:000078">
    <property type="entry name" value="Slm1p"/>
    <property type="match status" value="1"/>
</dbReference>
<keyword evidence="1" id="KW-0597">Phosphoprotein</keyword>
<dbReference type="GO" id="GO:0031929">
    <property type="term" value="P:TOR signaling"/>
    <property type="evidence" value="ECO:0007669"/>
    <property type="project" value="UniProtKB-ARBA"/>
</dbReference>
<dbReference type="FunFam" id="2.30.29.30:FF:000328">
    <property type="entry name" value="Phosphatidylinositol 4,5-bisphosphate-binding protein SLM1"/>
    <property type="match status" value="1"/>
</dbReference>
<dbReference type="CDD" id="cd13311">
    <property type="entry name" value="PH_Slm1"/>
    <property type="match status" value="1"/>
</dbReference>
<dbReference type="PROSITE" id="PS50003">
    <property type="entry name" value="PH_DOMAIN"/>
    <property type="match status" value="1"/>
</dbReference>
<dbReference type="GO" id="GO:0005886">
    <property type="term" value="C:plasma membrane"/>
    <property type="evidence" value="ECO:0007669"/>
    <property type="project" value="UniProtKB-ARBA"/>
</dbReference>
<dbReference type="Pfam" id="PF20399">
    <property type="entry name" value="PH_20"/>
    <property type="match status" value="1"/>
</dbReference>
<dbReference type="GO" id="GO:0035091">
    <property type="term" value="F:phosphatidylinositol binding"/>
    <property type="evidence" value="ECO:0007669"/>
    <property type="project" value="UniProtKB-ARBA"/>
</dbReference>
<evidence type="ECO:0000256" key="3">
    <source>
        <dbReference type="SAM" id="MobiDB-lite"/>
    </source>
</evidence>
<dbReference type="GO" id="GO:0072659">
    <property type="term" value="P:protein localization to plasma membrane"/>
    <property type="evidence" value="ECO:0007669"/>
    <property type="project" value="UniProtKB-ARBA"/>
</dbReference>
<dbReference type="Proteomes" id="UP000019384">
    <property type="component" value="Unassembled WGS sequence"/>
</dbReference>
<dbReference type="InterPro" id="IPR001849">
    <property type="entry name" value="PH_domain"/>
</dbReference>
<comment type="subunit">
    <text evidence="2">Heterodimer of SLM1-SLM2. Binds phosphatidylinositol 4,5-bisphosphate, which is required for function. Interacts with the TORC2 subunits AVO2, BIT61 and TOR2. Interacts with the calcineurin catalytic subunits CNA1 and CNA2.</text>
</comment>
<feature type="region of interest" description="Disordered" evidence="3">
    <location>
        <begin position="560"/>
        <end position="603"/>
    </location>
</feature>
<dbReference type="GO" id="GO:0001558">
    <property type="term" value="P:regulation of cell growth"/>
    <property type="evidence" value="ECO:0007669"/>
    <property type="project" value="UniProtKB-ARBA"/>
</dbReference>
<sequence>MSKNGTMTSNITNPALSLLSQQQIAQNQLQLRQLSQQQQKQFQQQQQTKSFTSQRSQEILNNLRIASTSESNPKSKEHKDPRDPLSILIPVNADPTDVLAARFSSWRAIIRSLLVYFREIVSVHDEIVRQQIRLQHAITFPFPAKDLDGELYQPLPVSSQNGAAGKANEEFQMAQKFFLPLGNGSVQDLPSVLLQFHGSSALNAQSTSKELSQNIIPRLEDLRRDLLVKIKEIKSLQSDFKTTVGREQQLTKQDLSLFYSSVGLAKSNPSELLPKNDPYLLKQQLDRQIKKQLTEENFLHDAFNNLQGSGKELEKVVFMEVQSALTVYARLLGQEAQAVFENLVTKLDSGILTKEPQFEWEAFVSKDPNFVDPNLPMRKHTDIVYKNQFDSLTLEVRSGYLERKSKYLKSYSKGFYVLTPTFLHEFKSPDLKKDPVPVMSLSLNDCSIGEHSRKDTKNPNTWHKFVLQAQQNGIMHRAHNWVFRAESYDLMMAWYSDLKKLTALPTPQARANIAAERKKQQSLLSSSDKRKTQLSVITGEDITSGAASMRSRNSMTADTLLSIPKDNPDVPYLSDAPREVVDDAADSVNASTTNVPSAETSQL</sequence>
<feature type="compositionally biased region" description="Basic and acidic residues" evidence="3">
    <location>
        <begin position="73"/>
        <end position="83"/>
    </location>
</feature>
<dbReference type="InterPro" id="IPR046869">
    <property type="entry name" value="SLM1/RGC1-like_PH"/>
</dbReference>
<dbReference type="SUPFAM" id="SSF50729">
    <property type="entry name" value="PH domain-like"/>
    <property type="match status" value="1"/>
</dbReference>